<reference evidence="1" key="1">
    <citation type="submission" date="2022-07" db="EMBL/GenBank/DDBJ databases">
        <title>Phylogenomic reconstructions and comparative analyses of Kickxellomycotina fungi.</title>
        <authorList>
            <person name="Reynolds N.K."/>
            <person name="Stajich J.E."/>
            <person name="Barry K."/>
            <person name="Grigoriev I.V."/>
            <person name="Crous P."/>
            <person name="Smith M.E."/>
        </authorList>
    </citation>
    <scope>NUCLEOTIDE SEQUENCE</scope>
    <source>
        <strain evidence="1">CBS 190363</strain>
    </source>
</reference>
<evidence type="ECO:0000313" key="2">
    <source>
        <dbReference type="Proteomes" id="UP001139981"/>
    </source>
</evidence>
<dbReference type="EMBL" id="JANBVB010000963">
    <property type="protein sequence ID" value="KAJ2891541.1"/>
    <property type="molecule type" value="Genomic_DNA"/>
</dbReference>
<organism evidence="1 2">
    <name type="scientific">Coemansia aciculifera</name>
    <dbReference type="NCBI Taxonomy" id="417176"/>
    <lineage>
        <taxon>Eukaryota</taxon>
        <taxon>Fungi</taxon>
        <taxon>Fungi incertae sedis</taxon>
        <taxon>Zoopagomycota</taxon>
        <taxon>Kickxellomycotina</taxon>
        <taxon>Kickxellomycetes</taxon>
        <taxon>Kickxellales</taxon>
        <taxon>Kickxellaceae</taxon>
        <taxon>Coemansia</taxon>
    </lineage>
</organism>
<comment type="caution">
    <text evidence="1">The sequence shown here is derived from an EMBL/GenBank/DDBJ whole genome shotgun (WGS) entry which is preliminary data.</text>
</comment>
<dbReference type="Proteomes" id="UP001139981">
    <property type="component" value="Unassembled WGS sequence"/>
</dbReference>
<protein>
    <submittedName>
        <fullName evidence="1">Uncharacterized protein</fullName>
    </submittedName>
</protein>
<proteinExistence type="predicted"/>
<keyword evidence="2" id="KW-1185">Reference proteome</keyword>
<name>A0ACC1M001_9FUNG</name>
<sequence length="149" mass="16225">MPRLDSSSAALDLVENMLGDVKRAKQILAVGTQQELMPLQSDSMDKFAPALPENLVIECKLKGGLVVVHLYFLKFRRGVKSTGGILDAFKKDSTTGHMLVYNGRLAEIKQELVFQAALSSVASDLDKLDHAAGLLVDVVGQLHAFDSMR</sequence>
<evidence type="ECO:0000313" key="1">
    <source>
        <dbReference type="EMBL" id="KAJ2891541.1"/>
    </source>
</evidence>
<accession>A0ACC1M001</accession>
<gene>
    <name evidence="1" type="ORF">IWW38_003576</name>
</gene>